<keyword evidence="3" id="KW-0479">Metal-binding</keyword>
<evidence type="ECO:0008006" key="7">
    <source>
        <dbReference type="Google" id="ProtNLM"/>
    </source>
</evidence>
<sequence length="86" mass="8733">MCILSSVHCHLCHSKSVLCPHHHHVISCSCAGACNSNPCSCGDDCRCGAGCSCAQCHSCQCNNDSCKCGNQCSGSGACKCGSCGCK</sequence>
<gene>
    <name evidence="5" type="ORF">CUNI_LOCUS7285</name>
</gene>
<keyword evidence="4" id="KW-0480">Metal-thiolate cluster</keyword>
<dbReference type="Proteomes" id="UP000678393">
    <property type="component" value="Unassembled WGS sequence"/>
</dbReference>
<evidence type="ECO:0000313" key="6">
    <source>
        <dbReference type="Proteomes" id="UP000678393"/>
    </source>
</evidence>
<proteinExistence type="inferred from homology"/>
<comment type="caution">
    <text evidence="5">The sequence shown here is derived from an EMBL/GenBank/DDBJ whole genome shotgun (WGS) entry which is preliminary data.</text>
</comment>
<dbReference type="InterPro" id="IPR001008">
    <property type="entry name" value="Metalthion_mollusc"/>
</dbReference>
<name>A0A8S3YX03_9EUPU</name>
<comment type="similarity">
    <text evidence="1">Belongs to the metallothionein superfamily. Type 2 family.</text>
</comment>
<accession>A0A8S3YX03</accession>
<evidence type="ECO:0000256" key="3">
    <source>
        <dbReference type="ARBA" id="ARBA00022723"/>
    </source>
</evidence>
<dbReference type="EMBL" id="CAJHNH020001147">
    <property type="protein sequence ID" value="CAG5121727.1"/>
    <property type="molecule type" value="Genomic_DNA"/>
</dbReference>
<reference evidence="5" key="1">
    <citation type="submission" date="2021-04" db="EMBL/GenBank/DDBJ databases">
        <authorList>
            <consortium name="Molecular Ecology Group"/>
        </authorList>
    </citation>
    <scope>NUCLEOTIDE SEQUENCE</scope>
</reference>
<dbReference type="AlphaFoldDB" id="A0A8S3YX03"/>
<protein>
    <recommendedName>
        <fullName evidence="7">Metallothionein</fullName>
    </recommendedName>
</protein>
<evidence type="ECO:0000256" key="4">
    <source>
        <dbReference type="ARBA" id="ARBA00022851"/>
    </source>
</evidence>
<evidence type="ECO:0000256" key="2">
    <source>
        <dbReference type="ARBA" id="ARBA00022539"/>
    </source>
</evidence>
<evidence type="ECO:0000256" key="1">
    <source>
        <dbReference type="ARBA" id="ARBA00005508"/>
    </source>
</evidence>
<keyword evidence="6" id="KW-1185">Reference proteome</keyword>
<dbReference type="GO" id="GO:0046872">
    <property type="term" value="F:metal ion binding"/>
    <property type="evidence" value="ECO:0007669"/>
    <property type="project" value="UniProtKB-KW"/>
</dbReference>
<dbReference type="PRINTS" id="PR00875">
    <property type="entry name" value="MTMOLLUSC"/>
</dbReference>
<keyword evidence="2" id="KW-0104">Cadmium</keyword>
<organism evidence="5 6">
    <name type="scientific">Candidula unifasciata</name>
    <dbReference type="NCBI Taxonomy" id="100452"/>
    <lineage>
        <taxon>Eukaryota</taxon>
        <taxon>Metazoa</taxon>
        <taxon>Spiralia</taxon>
        <taxon>Lophotrochozoa</taxon>
        <taxon>Mollusca</taxon>
        <taxon>Gastropoda</taxon>
        <taxon>Heterobranchia</taxon>
        <taxon>Euthyneura</taxon>
        <taxon>Panpulmonata</taxon>
        <taxon>Eupulmonata</taxon>
        <taxon>Stylommatophora</taxon>
        <taxon>Helicina</taxon>
        <taxon>Helicoidea</taxon>
        <taxon>Geomitridae</taxon>
        <taxon>Candidula</taxon>
    </lineage>
</organism>
<evidence type="ECO:0000313" key="5">
    <source>
        <dbReference type="EMBL" id="CAG5121727.1"/>
    </source>
</evidence>